<dbReference type="STRING" id="151549.A0A4C1Z1A3"/>
<dbReference type="EMBL" id="BGZK01001548">
    <property type="protein sequence ID" value="GBP82118.1"/>
    <property type="molecule type" value="Genomic_DNA"/>
</dbReference>
<gene>
    <name evidence="5" type="primary">Spn27A</name>
    <name evidence="5" type="ORF">EVAR_43464_1</name>
</gene>
<dbReference type="SMART" id="SM00093">
    <property type="entry name" value="SERPIN"/>
    <property type="match status" value="1"/>
</dbReference>
<keyword evidence="1" id="KW-0646">Protease inhibitor</keyword>
<dbReference type="InterPro" id="IPR042178">
    <property type="entry name" value="Serpin_sf_1"/>
</dbReference>
<dbReference type="InterPro" id="IPR000215">
    <property type="entry name" value="Serpin_fam"/>
</dbReference>
<dbReference type="InterPro" id="IPR023796">
    <property type="entry name" value="Serpin_dom"/>
</dbReference>
<dbReference type="OrthoDB" id="671595at2759"/>
<evidence type="ECO:0000259" key="4">
    <source>
        <dbReference type="SMART" id="SM00093"/>
    </source>
</evidence>
<reference evidence="5 6" key="1">
    <citation type="journal article" date="2019" name="Commun. Biol.">
        <title>The bagworm genome reveals a unique fibroin gene that provides high tensile strength.</title>
        <authorList>
            <person name="Kono N."/>
            <person name="Nakamura H."/>
            <person name="Ohtoshi R."/>
            <person name="Tomita M."/>
            <person name="Numata K."/>
            <person name="Arakawa K."/>
        </authorList>
    </citation>
    <scope>NUCLEOTIDE SEQUENCE [LARGE SCALE GENOMIC DNA]</scope>
</reference>
<comment type="caution">
    <text evidence="5">The sequence shown here is derived from an EMBL/GenBank/DDBJ whole genome shotgun (WGS) entry which is preliminary data.</text>
</comment>
<feature type="domain" description="Serpin" evidence="4">
    <location>
        <begin position="84"/>
        <end position="419"/>
    </location>
</feature>
<dbReference type="PANTHER" id="PTHR11461:SF357">
    <property type="entry name" value="SERINE PROTEASE INHIBITOR 27A"/>
    <property type="match status" value="1"/>
</dbReference>
<evidence type="ECO:0000256" key="1">
    <source>
        <dbReference type="ARBA" id="ARBA00022690"/>
    </source>
</evidence>
<proteinExistence type="inferred from homology"/>
<evidence type="ECO:0000256" key="3">
    <source>
        <dbReference type="RuleBase" id="RU000411"/>
    </source>
</evidence>
<dbReference type="InterPro" id="IPR036186">
    <property type="entry name" value="Serpin_sf"/>
</dbReference>
<dbReference type="InterPro" id="IPR042185">
    <property type="entry name" value="Serpin_sf_2"/>
</dbReference>
<keyword evidence="6" id="KW-1185">Reference proteome</keyword>
<dbReference type="Pfam" id="PF00079">
    <property type="entry name" value="Serpin"/>
    <property type="match status" value="1"/>
</dbReference>
<dbReference type="PANTHER" id="PTHR11461">
    <property type="entry name" value="SERINE PROTEASE INHIBITOR, SERPIN"/>
    <property type="match status" value="1"/>
</dbReference>
<sequence length="493" mass="55338">MPEWKGRVPLTRSHSPLALSGNVPIDPSTIQNVFGTSELHAAASMQTQATAIIAPPNETLVDPDYWDNTDGFVPSAMEYDRFDWTLTKRVAAFSNQNFLMSPLGLKLALAILNEAATGTTQAELASVLGFELDRNNIRRKFSTILNSLQTKSSQYILNLGSRIYLGTTAQPRQRFAAIAEEFYKTELKTIDFHNPPKAAAEINAWVANVTENRIQNLITEGDAANLVVLVLNTLFFKGSWRHPFAPNATKTGAFFVTPTEVKTTPFMTTRALFYYAESPKFDAKILRMPYLGHKFSMYLVVPNSLTGLPRVLAGISELRGEMYYLQERLVDVTIPKFKFEYKSLGIRQAFEDTASFPGIARGQLLTQRLHVSQVIQDAGIEINELGSVVYSATGSDDGARRYLQELHNETTYPGRVWSCEIVLRYFDHERFSGSDDAAGRSGASEQIRRGCRLQPGDREQTIPFFIETRRRDSYIHRPTVQSLASRRHFSVPS</sequence>
<dbReference type="GO" id="GO:0004867">
    <property type="term" value="F:serine-type endopeptidase inhibitor activity"/>
    <property type="evidence" value="ECO:0007669"/>
    <property type="project" value="UniProtKB-KW"/>
</dbReference>
<accession>A0A4C1Z1A3</accession>
<evidence type="ECO:0000313" key="5">
    <source>
        <dbReference type="EMBL" id="GBP82118.1"/>
    </source>
</evidence>
<protein>
    <submittedName>
        <fullName evidence="5">Serine protease inhibitor 27A</fullName>
    </submittedName>
</protein>
<dbReference type="AlphaFoldDB" id="A0A4C1Z1A3"/>
<name>A0A4C1Z1A3_EUMVA</name>
<organism evidence="5 6">
    <name type="scientific">Eumeta variegata</name>
    <name type="common">Bagworm moth</name>
    <name type="synonym">Eumeta japonica</name>
    <dbReference type="NCBI Taxonomy" id="151549"/>
    <lineage>
        <taxon>Eukaryota</taxon>
        <taxon>Metazoa</taxon>
        <taxon>Ecdysozoa</taxon>
        <taxon>Arthropoda</taxon>
        <taxon>Hexapoda</taxon>
        <taxon>Insecta</taxon>
        <taxon>Pterygota</taxon>
        <taxon>Neoptera</taxon>
        <taxon>Endopterygota</taxon>
        <taxon>Lepidoptera</taxon>
        <taxon>Glossata</taxon>
        <taxon>Ditrysia</taxon>
        <taxon>Tineoidea</taxon>
        <taxon>Psychidae</taxon>
        <taxon>Oiketicinae</taxon>
        <taxon>Eumeta</taxon>
    </lineage>
</organism>
<evidence type="ECO:0000256" key="2">
    <source>
        <dbReference type="ARBA" id="ARBA00022900"/>
    </source>
</evidence>
<dbReference type="GO" id="GO:0005615">
    <property type="term" value="C:extracellular space"/>
    <property type="evidence" value="ECO:0007669"/>
    <property type="project" value="InterPro"/>
</dbReference>
<dbReference type="Gene3D" id="2.30.39.10">
    <property type="entry name" value="Alpha-1-antitrypsin, domain 1"/>
    <property type="match status" value="1"/>
</dbReference>
<dbReference type="Gene3D" id="3.30.497.10">
    <property type="entry name" value="Antithrombin, subunit I, domain 2"/>
    <property type="match status" value="1"/>
</dbReference>
<keyword evidence="2" id="KW-0722">Serine protease inhibitor</keyword>
<evidence type="ECO:0000313" key="6">
    <source>
        <dbReference type="Proteomes" id="UP000299102"/>
    </source>
</evidence>
<comment type="similarity">
    <text evidence="3">Belongs to the serpin family.</text>
</comment>
<dbReference type="SUPFAM" id="SSF56574">
    <property type="entry name" value="Serpins"/>
    <property type="match status" value="1"/>
</dbReference>
<dbReference type="Proteomes" id="UP000299102">
    <property type="component" value="Unassembled WGS sequence"/>
</dbReference>